<proteinExistence type="predicted"/>
<dbReference type="PANTHER" id="PTHR12302">
    <property type="entry name" value="EBNA2 BINDING PROTEIN P100"/>
    <property type="match status" value="1"/>
</dbReference>
<dbReference type="PANTHER" id="PTHR12302:SF10">
    <property type="entry name" value="RIBONUCLEASE"/>
    <property type="match status" value="1"/>
</dbReference>
<protein>
    <recommendedName>
        <fullName evidence="1">TNase-like domain-containing protein</fullName>
    </recommendedName>
</protein>
<evidence type="ECO:0000259" key="1">
    <source>
        <dbReference type="PROSITE" id="PS50830"/>
    </source>
</evidence>
<dbReference type="Pfam" id="PF00565">
    <property type="entry name" value="SNase"/>
    <property type="match status" value="1"/>
</dbReference>
<dbReference type="GO" id="GO:0005634">
    <property type="term" value="C:nucleus"/>
    <property type="evidence" value="ECO:0007669"/>
    <property type="project" value="TreeGrafter"/>
</dbReference>
<dbReference type="InterPro" id="IPR035437">
    <property type="entry name" value="SNase_OB-fold_sf"/>
</dbReference>
<feature type="domain" description="TNase-like" evidence="1">
    <location>
        <begin position="1"/>
        <end position="124"/>
    </location>
</feature>
<dbReference type="GO" id="GO:0003723">
    <property type="term" value="F:RNA binding"/>
    <property type="evidence" value="ECO:0007669"/>
    <property type="project" value="TreeGrafter"/>
</dbReference>
<dbReference type="InterPro" id="IPR016071">
    <property type="entry name" value="Staphylococal_nuclease_OB-fold"/>
</dbReference>
<name>A0A0D9VDR8_9ORYZ</name>
<organism evidence="2 3">
    <name type="scientific">Leersia perrieri</name>
    <dbReference type="NCBI Taxonomy" id="77586"/>
    <lineage>
        <taxon>Eukaryota</taxon>
        <taxon>Viridiplantae</taxon>
        <taxon>Streptophyta</taxon>
        <taxon>Embryophyta</taxon>
        <taxon>Tracheophyta</taxon>
        <taxon>Spermatophyta</taxon>
        <taxon>Magnoliopsida</taxon>
        <taxon>Liliopsida</taxon>
        <taxon>Poales</taxon>
        <taxon>Poaceae</taxon>
        <taxon>BOP clade</taxon>
        <taxon>Oryzoideae</taxon>
        <taxon>Oryzeae</taxon>
        <taxon>Oryzinae</taxon>
        <taxon>Leersia</taxon>
    </lineage>
</organism>
<dbReference type="GO" id="GO:0006402">
    <property type="term" value="P:mRNA catabolic process"/>
    <property type="evidence" value="ECO:0007669"/>
    <property type="project" value="TreeGrafter"/>
</dbReference>
<reference evidence="2" key="3">
    <citation type="submission" date="2015-04" db="UniProtKB">
        <authorList>
            <consortium name="EnsemblPlants"/>
        </authorList>
    </citation>
    <scope>IDENTIFICATION</scope>
</reference>
<dbReference type="PROSITE" id="PS50830">
    <property type="entry name" value="TNASE_3"/>
    <property type="match status" value="1"/>
</dbReference>
<dbReference type="FunFam" id="2.40.50.90:FF:000018">
    <property type="entry name" value="Ribonuclease"/>
    <property type="match status" value="1"/>
</dbReference>
<evidence type="ECO:0000313" key="3">
    <source>
        <dbReference type="Proteomes" id="UP000032180"/>
    </source>
</evidence>
<dbReference type="GO" id="GO:0004518">
    <property type="term" value="F:nuclease activity"/>
    <property type="evidence" value="ECO:0007669"/>
    <property type="project" value="TreeGrafter"/>
</dbReference>
<dbReference type="STRING" id="77586.A0A0D9VDR8"/>
<reference evidence="2 3" key="1">
    <citation type="submission" date="2012-08" db="EMBL/GenBank/DDBJ databases">
        <title>Oryza genome evolution.</title>
        <authorList>
            <person name="Wing R.A."/>
        </authorList>
    </citation>
    <scope>NUCLEOTIDE SEQUENCE</scope>
</reference>
<keyword evidence="3" id="KW-1185">Reference proteome</keyword>
<accession>A0A0D9VDR8</accession>
<dbReference type="GO" id="GO:0005829">
    <property type="term" value="C:cytosol"/>
    <property type="evidence" value="ECO:0007669"/>
    <property type="project" value="TreeGrafter"/>
</dbReference>
<dbReference type="SMART" id="SM00318">
    <property type="entry name" value="SNc"/>
    <property type="match status" value="1"/>
</dbReference>
<dbReference type="Proteomes" id="UP000032180">
    <property type="component" value="Chromosome 2"/>
</dbReference>
<dbReference type="HOGENOM" id="CLU_1095642_0_0_1"/>
<dbReference type="eggNOG" id="KOG2039">
    <property type="taxonomic scope" value="Eukaryota"/>
</dbReference>
<dbReference type="AlphaFoldDB" id="A0A0D9VDR8"/>
<sequence length="254" mass="27425">MEIMKITMVEMPLEVKSLMLSSIIAPRLLQQGGTDEPFAWESKEFVRRLLIGQEITFQEEYSIPSGRKFGMVYCGEKNIACLLVAAGLAKVKEQGQKGGLSPYVVEPLSLEGFAKDQGLGRWSKDPITIEESIGDLPPSTIGDGRSFEAKGFVAENKGKSLEAIVEHVRDESAICVHLTPNFLFVQVYVAGLQAPSIGRRAIPNAKAEVVGNGEASGEASATPALTAAQKLVALADIYSDIPPDKFGEEAKHFT</sequence>
<reference evidence="3" key="2">
    <citation type="submission" date="2013-12" db="EMBL/GenBank/DDBJ databases">
        <authorList>
            <person name="Yu Y."/>
            <person name="Lee S."/>
            <person name="de Baynast K."/>
            <person name="Wissotski M."/>
            <person name="Liu L."/>
            <person name="Talag J."/>
            <person name="Goicoechea J."/>
            <person name="Angelova A."/>
            <person name="Jetty R."/>
            <person name="Kudrna D."/>
            <person name="Golser W."/>
            <person name="Rivera L."/>
            <person name="Zhang J."/>
            <person name="Wing R."/>
        </authorList>
    </citation>
    <scope>NUCLEOTIDE SEQUENCE</scope>
</reference>
<dbReference type="SUPFAM" id="SSF50199">
    <property type="entry name" value="Staphylococcal nuclease"/>
    <property type="match status" value="1"/>
</dbReference>
<dbReference type="Gene3D" id="2.40.50.90">
    <property type="match status" value="2"/>
</dbReference>
<dbReference type="EnsemblPlants" id="LPERR02G07490.1">
    <property type="protein sequence ID" value="LPERR02G07490.1"/>
    <property type="gene ID" value="LPERR02G07490"/>
</dbReference>
<evidence type="ECO:0000313" key="2">
    <source>
        <dbReference type="EnsemblPlants" id="LPERR02G07490.1"/>
    </source>
</evidence>
<dbReference type="Gramene" id="LPERR02G07490.1">
    <property type="protein sequence ID" value="LPERR02G07490.1"/>
    <property type="gene ID" value="LPERR02G07490"/>
</dbReference>